<keyword evidence="1" id="KW-1133">Transmembrane helix</keyword>
<name>A0A367RX11_NOSPU</name>
<evidence type="ECO:0000256" key="1">
    <source>
        <dbReference type="SAM" id="Phobius"/>
    </source>
</evidence>
<accession>A0A367RX11</accession>
<protein>
    <submittedName>
        <fullName evidence="2">Uncharacterized protein</fullName>
    </submittedName>
</protein>
<dbReference type="EMBL" id="LXQE01000030">
    <property type="protein sequence ID" value="RCJ41166.1"/>
    <property type="molecule type" value="Genomic_DNA"/>
</dbReference>
<sequence length="80" mass="9299">MLNVFIQHKPDGYYAFIGTGMRVQVMKFHTLPEAKAWLLKQLKLSLDKMQSEMQPEIPWLLWGCLGGAFALLATWRMLIF</sequence>
<evidence type="ECO:0000313" key="3">
    <source>
        <dbReference type="Proteomes" id="UP000252085"/>
    </source>
</evidence>
<keyword evidence="1" id="KW-0812">Transmembrane</keyword>
<gene>
    <name evidence="2" type="ORF">A6769_38690</name>
</gene>
<evidence type="ECO:0000313" key="2">
    <source>
        <dbReference type="EMBL" id="RCJ41166.1"/>
    </source>
</evidence>
<organism evidence="2 3">
    <name type="scientific">Nostoc punctiforme NIES-2108</name>
    <dbReference type="NCBI Taxonomy" id="1356359"/>
    <lineage>
        <taxon>Bacteria</taxon>
        <taxon>Bacillati</taxon>
        <taxon>Cyanobacteriota</taxon>
        <taxon>Cyanophyceae</taxon>
        <taxon>Nostocales</taxon>
        <taxon>Nostocaceae</taxon>
        <taxon>Nostoc</taxon>
    </lineage>
</organism>
<dbReference type="Proteomes" id="UP000252085">
    <property type="component" value="Unassembled WGS sequence"/>
</dbReference>
<feature type="transmembrane region" description="Helical" evidence="1">
    <location>
        <begin position="59"/>
        <end position="79"/>
    </location>
</feature>
<proteinExistence type="predicted"/>
<reference evidence="3" key="1">
    <citation type="submission" date="2016-04" db="EMBL/GenBank/DDBJ databases">
        <authorList>
            <person name="Tabuchi Yagui T.R."/>
        </authorList>
    </citation>
    <scope>NUCLEOTIDE SEQUENCE [LARGE SCALE GENOMIC DNA]</scope>
</reference>
<dbReference type="AlphaFoldDB" id="A0A367RX11"/>
<keyword evidence="1" id="KW-0472">Membrane</keyword>
<comment type="caution">
    <text evidence="2">The sequence shown here is derived from an EMBL/GenBank/DDBJ whole genome shotgun (WGS) entry which is preliminary data.</text>
</comment>